<dbReference type="OrthoDB" id="337745at2759"/>
<dbReference type="Proteomes" id="UP000887116">
    <property type="component" value="Unassembled WGS sequence"/>
</dbReference>
<dbReference type="GO" id="GO:0033290">
    <property type="term" value="C:eukaryotic 48S preinitiation complex"/>
    <property type="evidence" value="ECO:0007669"/>
    <property type="project" value="UniProtKB-UniRule"/>
</dbReference>
<keyword evidence="1 5" id="KW-0963">Cytoplasm</keyword>
<dbReference type="PANTHER" id="PTHR13022:SF0">
    <property type="entry name" value="EUKARYOTIC TRANSLATION INITIATION FACTOR 3 SUBUNIT K"/>
    <property type="match status" value="1"/>
</dbReference>
<dbReference type="GO" id="GO:0016282">
    <property type="term" value="C:eukaryotic 43S preinitiation complex"/>
    <property type="evidence" value="ECO:0007669"/>
    <property type="project" value="UniProtKB-UniRule"/>
</dbReference>
<dbReference type="AlphaFoldDB" id="A0A8X6KY93"/>
<dbReference type="InterPro" id="IPR016024">
    <property type="entry name" value="ARM-type_fold"/>
</dbReference>
<evidence type="ECO:0000256" key="5">
    <source>
        <dbReference type="HAMAP-Rule" id="MF_03010"/>
    </source>
</evidence>
<dbReference type="InterPro" id="IPR033464">
    <property type="entry name" value="CSN8_PSD8_EIF3K"/>
</dbReference>
<dbReference type="GO" id="GO:0001732">
    <property type="term" value="P:formation of cytoplasmic translation initiation complex"/>
    <property type="evidence" value="ECO:0007669"/>
    <property type="project" value="UniProtKB-UniRule"/>
</dbReference>
<dbReference type="Pfam" id="PF10075">
    <property type="entry name" value="CSN8_PSD8_EIF3K"/>
    <property type="match status" value="1"/>
</dbReference>
<dbReference type="GO" id="GO:0006446">
    <property type="term" value="P:regulation of translational initiation"/>
    <property type="evidence" value="ECO:0007669"/>
    <property type="project" value="InterPro"/>
</dbReference>
<comment type="function">
    <text evidence="4">Component of the eukaryotic translation initiation factor 3 (eIF-3) complex, which is required for several steps in the initiation of protein synthesis. The eIF-3 complex associates with the 40S ribosome and facilitates the recruitment of eIF-1, eIF-1A, eIF-2:GTP:methionyl-tRNAi and eIF-5 to form the 43S pre-initiation complex (43S PIC). The eIF-3 complex stimulates mRNA recruitment to the 43S PIC and scanning of the mRNA for AUG recognition. The eIF-3 complex is also required for disassembly and recycling of post-termination ribosomal complexes and subsequently prevents premature joining of the 40S and 60S ribosomal subunits prior to initiation. The eIF-3 complex specifically targets and initiates translation of a subset of mRNAs involved in cell proliferation, including cell cycling, differentiation and apoptosis, and uses different modes of RNA stem-loop binding to exert either translational activation or repression.</text>
</comment>
<comment type="similarity">
    <text evidence="5">Belongs to the eIF-3 subunit K family.</text>
</comment>
<evidence type="ECO:0000313" key="7">
    <source>
        <dbReference type="EMBL" id="GFQ86733.1"/>
    </source>
</evidence>
<comment type="subcellular location">
    <subcellularLocation>
        <location evidence="5">Cytoplasm</location>
    </subcellularLocation>
</comment>
<dbReference type="GO" id="GO:0003723">
    <property type="term" value="F:RNA binding"/>
    <property type="evidence" value="ECO:0007669"/>
    <property type="project" value="UniProtKB-UniRule"/>
</dbReference>
<dbReference type="InterPro" id="IPR009374">
    <property type="entry name" value="eIF3k"/>
</dbReference>
<dbReference type="GO" id="GO:0003743">
    <property type="term" value="F:translation initiation factor activity"/>
    <property type="evidence" value="ECO:0007669"/>
    <property type="project" value="UniProtKB-UniRule"/>
</dbReference>
<dbReference type="FunFam" id="1.25.40.250:FF:000001">
    <property type="entry name" value="Eukaryotic translation initiation factor 3 subunit K"/>
    <property type="match status" value="1"/>
</dbReference>
<comment type="function">
    <text evidence="5">Component of the eukaryotic translation initiation factor 3 (eIF-3) complex, which is involved in protein synthesis of a specialized repertoire of mRNAs and, together with other initiation factors, stimulates binding of mRNA and methionyl-tRNAi to the 40S ribosome. The eIF-3 complex specifically targets and initiates translation of a subset of mRNAs involved in cell proliferation.</text>
</comment>
<dbReference type="InterPro" id="IPR016020">
    <property type="entry name" value="Transl_init_fac_sub12_N_euk"/>
</dbReference>
<evidence type="ECO:0000256" key="3">
    <source>
        <dbReference type="ARBA" id="ARBA00022917"/>
    </source>
</evidence>
<reference evidence="7" key="1">
    <citation type="submission" date="2020-07" db="EMBL/GenBank/DDBJ databases">
        <title>Multicomponent nature underlies the extraordinary mechanical properties of spider dragline silk.</title>
        <authorList>
            <person name="Kono N."/>
            <person name="Nakamura H."/>
            <person name="Mori M."/>
            <person name="Yoshida Y."/>
            <person name="Ohtoshi R."/>
            <person name="Malay A.D."/>
            <person name="Moran D.A.P."/>
            <person name="Tomita M."/>
            <person name="Numata K."/>
            <person name="Arakawa K."/>
        </authorList>
    </citation>
    <scope>NUCLEOTIDE SEQUENCE</scope>
</reference>
<dbReference type="HAMAP" id="MF_03010">
    <property type="entry name" value="eIF3k"/>
    <property type="match status" value="1"/>
</dbReference>
<dbReference type="InterPro" id="IPR036388">
    <property type="entry name" value="WH-like_DNA-bd_sf"/>
</dbReference>
<dbReference type="Gene3D" id="1.25.40.250">
    <property type="entry name" value="ARM repeat, domain 1"/>
    <property type="match status" value="1"/>
</dbReference>
<proteinExistence type="inferred from homology"/>
<dbReference type="InterPro" id="IPR036390">
    <property type="entry name" value="WH_DNA-bd_sf"/>
</dbReference>
<dbReference type="SUPFAM" id="SSF46785">
    <property type="entry name" value="Winged helix' DNA-binding domain"/>
    <property type="match status" value="1"/>
</dbReference>
<dbReference type="PANTHER" id="PTHR13022">
    <property type="entry name" value="EUKARYOTIC TRANSLATION INITIATION FACTOR 3 SUBUNIT 11"/>
    <property type="match status" value="1"/>
</dbReference>
<dbReference type="FunFam" id="1.10.10.10:FF:000212">
    <property type="entry name" value="Eukaryotic translation initiation factor 3 subunit K"/>
    <property type="match status" value="1"/>
</dbReference>
<accession>A0A8X6KY93</accession>
<dbReference type="GO" id="GO:0043022">
    <property type="term" value="F:ribosome binding"/>
    <property type="evidence" value="ECO:0007669"/>
    <property type="project" value="InterPro"/>
</dbReference>
<keyword evidence="8" id="KW-1185">Reference proteome</keyword>
<protein>
    <recommendedName>
        <fullName evidence="5">Eukaryotic translation initiation factor 3 subunit K</fullName>
        <shortName evidence="5">eIF3k</shortName>
    </recommendedName>
    <alternativeName>
        <fullName evidence="5">eIF-3 p25</fullName>
    </alternativeName>
</protein>
<dbReference type="Gene3D" id="1.10.10.10">
    <property type="entry name" value="Winged helix-like DNA-binding domain superfamily/Winged helix DNA-binding domain"/>
    <property type="match status" value="1"/>
</dbReference>
<dbReference type="SUPFAM" id="SSF48371">
    <property type="entry name" value="ARM repeat"/>
    <property type="match status" value="1"/>
</dbReference>
<keyword evidence="3 5" id="KW-0648">Protein biosynthesis</keyword>
<dbReference type="GO" id="GO:0005852">
    <property type="term" value="C:eukaryotic translation initiation factor 3 complex"/>
    <property type="evidence" value="ECO:0007669"/>
    <property type="project" value="UniProtKB-UniRule"/>
</dbReference>
<dbReference type="InterPro" id="IPR000717">
    <property type="entry name" value="PCI_dom"/>
</dbReference>
<organism evidence="7 8">
    <name type="scientific">Trichonephila clavata</name>
    <name type="common">Joro spider</name>
    <name type="synonym">Nephila clavata</name>
    <dbReference type="NCBI Taxonomy" id="2740835"/>
    <lineage>
        <taxon>Eukaryota</taxon>
        <taxon>Metazoa</taxon>
        <taxon>Ecdysozoa</taxon>
        <taxon>Arthropoda</taxon>
        <taxon>Chelicerata</taxon>
        <taxon>Arachnida</taxon>
        <taxon>Araneae</taxon>
        <taxon>Araneomorphae</taxon>
        <taxon>Entelegynae</taxon>
        <taxon>Araneoidea</taxon>
        <taxon>Nephilidae</taxon>
        <taxon>Trichonephila</taxon>
    </lineage>
</organism>
<name>A0A8X6KY93_TRICU</name>
<feature type="domain" description="PCI" evidence="6">
    <location>
        <begin position="40"/>
        <end position="206"/>
    </location>
</feature>
<sequence length="220" mass="25381">MAEAMKATVASMLKGIDRYNPENLTTLEKYIEIQARENAYDLEANLAVLKLYQFNPSQYRLSVVQMILLKALTNLPHTDFVLCKCLIDQQNLDHDDIKHIVYLHDLLETCHFKTFWVKMASSPNGIYCRKQSTSNLARNNRKFICHVVNITFQSIEKDTLSTFLGGLPDFQLKAWMNKYGWKEYGNNLVFISNQEGNIKTKNITEKIDFDSVAAIMSLTR</sequence>
<evidence type="ECO:0000256" key="1">
    <source>
        <dbReference type="ARBA" id="ARBA00022490"/>
    </source>
</evidence>
<dbReference type="EMBL" id="BMAO01013158">
    <property type="protein sequence ID" value="GFQ86733.1"/>
    <property type="molecule type" value="Genomic_DNA"/>
</dbReference>
<comment type="subunit">
    <text evidence="5">Component of the eukaryotic translation initiation factor 3 (eIF-3) complex.</text>
</comment>
<evidence type="ECO:0000256" key="4">
    <source>
        <dbReference type="ARBA" id="ARBA00057041"/>
    </source>
</evidence>
<keyword evidence="2 5" id="KW-0396">Initiation factor</keyword>
<evidence type="ECO:0000259" key="6">
    <source>
        <dbReference type="PROSITE" id="PS50250"/>
    </source>
</evidence>
<evidence type="ECO:0000313" key="8">
    <source>
        <dbReference type="Proteomes" id="UP000887116"/>
    </source>
</evidence>
<gene>
    <name evidence="7" type="primary">eif3k</name>
    <name evidence="7" type="ORF">TNCT_699471</name>
</gene>
<comment type="caution">
    <text evidence="7">The sequence shown here is derived from an EMBL/GenBank/DDBJ whole genome shotgun (WGS) entry which is preliminary data.</text>
</comment>
<dbReference type="PROSITE" id="PS50250">
    <property type="entry name" value="PCI"/>
    <property type="match status" value="1"/>
</dbReference>
<evidence type="ECO:0000256" key="2">
    <source>
        <dbReference type="ARBA" id="ARBA00022540"/>
    </source>
</evidence>